<accession>A0A016S3X5</accession>
<keyword evidence="2" id="KW-1185">Reference proteome</keyword>
<evidence type="ECO:0000313" key="1">
    <source>
        <dbReference type="EMBL" id="EYB85365.1"/>
    </source>
</evidence>
<gene>
    <name evidence="1" type="primary">Acey_s0299.g1773</name>
    <name evidence="1" type="ORF">Y032_0299g1773</name>
</gene>
<dbReference type="EMBL" id="JARK01001635">
    <property type="protein sequence ID" value="EYB85365.1"/>
    <property type="molecule type" value="Genomic_DNA"/>
</dbReference>
<name>A0A016S3X5_9BILA</name>
<comment type="caution">
    <text evidence="1">The sequence shown here is derived from an EMBL/GenBank/DDBJ whole genome shotgun (WGS) entry which is preliminary data.</text>
</comment>
<dbReference type="Proteomes" id="UP000024635">
    <property type="component" value="Unassembled WGS sequence"/>
</dbReference>
<organism evidence="1 2">
    <name type="scientific">Ancylostoma ceylanicum</name>
    <dbReference type="NCBI Taxonomy" id="53326"/>
    <lineage>
        <taxon>Eukaryota</taxon>
        <taxon>Metazoa</taxon>
        <taxon>Ecdysozoa</taxon>
        <taxon>Nematoda</taxon>
        <taxon>Chromadorea</taxon>
        <taxon>Rhabditida</taxon>
        <taxon>Rhabditina</taxon>
        <taxon>Rhabditomorpha</taxon>
        <taxon>Strongyloidea</taxon>
        <taxon>Ancylostomatidae</taxon>
        <taxon>Ancylostomatinae</taxon>
        <taxon>Ancylostoma</taxon>
    </lineage>
</organism>
<protein>
    <submittedName>
        <fullName evidence="1">Uncharacterized protein</fullName>
    </submittedName>
</protein>
<sequence>MTCFTATLSLRPFTTKTCHATVPTPTTIQRKPCDEISELVTISQTIPGRNPGKYRLQRAGARVGTSVRSFPPDNYRGSGRYKAAKMGLFIPIGPKSIRV</sequence>
<dbReference type="AlphaFoldDB" id="A0A016S3X5"/>
<evidence type="ECO:0000313" key="2">
    <source>
        <dbReference type="Proteomes" id="UP000024635"/>
    </source>
</evidence>
<proteinExistence type="predicted"/>
<reference evidence="2" key="1">
    <citation type="journal article" date="2015" name="Nat. Genet.">
        <title>The genome and transcriptome of the zoonotic hookworm Ancylostoma ceylanicum identify infection-specific gene families.</title>
        <authorList>
            <person name="Schwarz E.M."/>
            <person name="Hu Y."/>
            <person name="Antoshechkin I."/>
            <person name="Miller M.M."/>
            <person name="Sternberg P.W."/>
            <person name="Aroian R.V."/>
        </authorList>
    </citation>
    <scope>NUCLEOTIDE SEQUENCE</scope>
    <source>
        <strain evidence="2">HY135</strain>
    </source>
</reference>